<dbReference type="PANTHER" id="PTHR11014:SF63">
    <property type="entry name" value="METALLOPEPTIDASE, PUTATIVE (AFU_ORTHOLOGUE AFUA_6G09600)-RELATED"/>
    <property type="match status" value="1"/>
</dbReference>
<sequence length="453" mass="47751">MKSTRSLPAMIATLLASPLAMATEIDPQRLSQLDQDIQRATPQLIELRHAIHQHPELGNREFDTAKRVAKRLRELGITVQTEVAHTGVVGILHGGKPGPVVAIRSELDALPVTEQTGLPYASSVTVPYSGNDFSQAGKTVGVMHACGHDAHIAIVLGVAEVLAKHKDSLPGTVKFIFQPAEEGVPVGEKGGARLMIEQGVLADPAPAAIFGLHVGPGASGSLSISRQRTTAAADTFVATVTGEQTHGAFPWAGIDPIPLAAQIVLGWQTIPSRQMDLVALPAPVISVGRIDAGVRSNIIPAQVRLEGTVRTLSQAQRDDVIERLRRTASKIAESAGASAHIEVTPTYPAGYNNSALVDALLPQLKASSALAVDIESGVYAADDFAEYSRRIPGVFFGLGVTPDGIDPAHTWPNHSPKFLMDDDALPVGVRALSRVTLAYLANNGFNLPAGVQP</sequence>
<dbReference type="PIRSF" id="PIRSF005962">
    <property type="entry name" value="Pept_M20D_amidohydro"/>
    <property type="match status" value="1"/>
</dbReference>
<dbReference type="Pfam" id="PF07687">
    <property type="entry name" value="M20_dimer"/>
    <property type="match status" value="1"/>
</dbReference>
<dbReference type="OrthoDB" id="9777385at2"/>
<comment type="caution">
    <text evidence="6">The sequence shown here is derived from an EMBL/GenBank/DDBJ whole genome shotgun (WGS) entry which is preliminary data.</text>
</comment>
<dbReference type="EMBL" id="VOIW01000006">
    <property type="protein sequence ID" value="MRJ39579.1"/>
    <property type="molecule type" value="Genomic_DNA"/>
</dbReference>
<dbReference type="NCBIfam" id="TIGR01891">
    <property type="entry name" value="amidohydrolases"/>
    <property type="match status" value="1"/>
</dbReference>
<evidence type="ECO:0000313" key="5">
    <source>
        <dbReference type="EMBL" id="MBK3460174.1"/>
    </source>
</evidence>
<dbReference type="Proteomes" id="UP000620382">
    <property type="component" value="Unassembled WGS sequence"/>
</dbReference>
<dbReference type="InterPro" id="IPR002933">
    <property type="entry name" value="Peptidase_M20"/>
</dbReference>
<dbReference type="GO" id="GO:0016787">
    <property type="term" value="F:hydrolase activity"/>
    <property type="evidence" value="ECO:0007669"/>
    <property type="project" value="UniProtKB-KW"/>
</dbReference>
<dbReference type="PANTHER" id="PTHR11014">
    <property type="entry name" value="PEPTIDASE M20 FAMILY MEMBER"/>
    <property type="match status" value="1"/>
</dbReference>
<feature type="binding site" evidence="2">
    <location>
        <position position="213"/>
    </location>
    <ligand>
        <name>Mn(2+)</name>
        <dbReference type="ChEBI" id="CHEBI:29035"/>
        <label>2</label>
    </ligand>
</feature>
<dbReference type="InterPro" id="IPR017439">
    <property type="entry name" value="Amidohydrolase"/>
</dbReference>
<dbReference type="GO" id="GO:0046872">
    <property type="term" value="F:metal ion binding"/>
    <property type="evidence" value="ECO:0007669"/>
    <property type="project" value="UniProtKB-KW"/>
</dbReference>
<dbReference type="RefSeq" id="WP_153872323.1">
    <property type="nucleotide sequence ID" value="NZ_JAEKCT010000016.1"/>
</dbReference>
<keyword evidence="2" id="KW-0479">Metal-binding</keyword>
<evidence type="ECO:0000313" key="6">
    <source>
        <dbReference type="EMBL" id="MRJ39579.1"/>
    </source>
</evidence>
<feature type="binding site" evidence="2">
    <location>
        <position position="146"/>
    </location>
    <ligand>
        <name>Mn(2+)</name>
        <dbReference type="ChEBI" id="CHEBI:29035"/>
        <label>2</label>
    </ligand>
</feature>
<dbReference type="Pfam" id="PF01546">
    <property type="entry name" value="Peptidase_M20"/>
    <property type="match status" value="1"/>
</dbReference>
<dbReference type="SUPFAM" id="SSF55031">
    <property type="entry name" value="Bacterial exopeptidase dimerisation domain"/>
    <property type="match status" value="1"/>
</dbReference>
<keyword evidence="1 6" id="KW-0378">Hydrolase</keyword>
<dbReference type="SUPFAM" id="SSF53187">
    <property type="entry name" value="Zn-dependent exopeptidases"/>
    <property type="match status" value="1"/>
</dbReference>
<proteinExistence type="predicted"/>
<evidence type="ECO:0000256" key="3">
    <source>
        <dbReference type="SAM" id="SignalP"/>
    </source>
</evidence>
<evidence type="ECO:0000256" key="2">
    <source>
        <dbReference type="PIRSR" id="PIRSR005962-1"/>
    </source>
</evidence>
<dbReference type="Gene3D" id="3.30.70.360">
    <property type="match status" value="1"/>
</dbReference>
<feature type="binding site" evidence="2">
    <location>
        <position position="414"/>
    </location>
    <ligand>
        <name>Mn(2+)</name>
        <dbReference type="ChEBI" id="CHEBI:29035"/>
        <label>2</label>
    </ligand>
</feature>
<dbReference type="EMBL" id="JAENSR010000003">
    <property type="protein sequence ID" value="MBK3460174.1"/>
    <property type="molecule type" value="Genomic_DNA"/>
</dbReference>
<evidence type="ECO:0000313" key="7">
    <source>
        <dbReference type="Proteomes" id="UP000408764"/>
    </source>
</evidence>
<feature type="domain" description="Peptidase M20 dimerisation" evidence="4">
    <location>
        <begin position="235"/>
        <end position="332"/>
    </location>
</feature>
<dbReference type="AlphaFoldDB" id="A0A5P1DIZ8"/>
<reference evidence="5 8" key="2">
    <citation type="submission" date="2021-01" db="EMBL/GenBank/DDBJ databases">
        <title>Antibiotic resistance and phylogeny of Pseudomonas spp. isolated over three decades from chicken meat in the Norwegian food chain.</title>
        <authorList>
            <person name="Moen B."/>
        </authorList>
    </citation>
    <scope>NUCLEOTIDE SEQUENCE [LARGE SCALE GENOMIC DNA]</scope>
    <source>
        <strain evidence="5 8">MF6766</strain>
    </source>
</reference>
<protein>
    <submittedName>
        <fullName evidence="6">Amidohydrolase</fullName>
    </submittedName>
</protein>
<name>A0A5P1DIZ8_9PSED</name>
<feature type="binding site" evidence="2">
    <location>
        <position position="182"/>
    </location>
    <ligand>
        <name>Mn(2+)</name>
        <dbReference type="ChEBI" id="CHEBI:29035"/>
        <label>2</label>
    </ligand>
</feature>
<evidence type="ECO:0000259" key="4">
    <source>
        <dbReference type="Pfam" id="PF07687"/>
    </source>
</evidence>
<dbReference type="InterPro" id="IPR011650">
    <property type="entry name" value="Peptidase_M20_dimer"/>
</dbReference>
<feature type="binding site" evidence="2">
    <location>
        <position position="148"/>
    </location>
    <ligand>
        <name>Mn(2+)</name>
        <dbReference type="ChEBI" id="CHEBI:29035"/>
        <label>2</label>
    </ligand>
</feature>
<dbReference type="Gene3D" id="3.40.630.10">
    <property type="entry name" value="Zn peptidases"/>
    <property type="match status" value="1"/>
</dbReference>
<dbReference type="InterPro" id="IPR036264">
    <property type="entry name" value="Bact_exopeptidase_dim_dom"/>
</dbReference>
<keyword evidence="3" id="KW-0732">Signal</keyword>
<feature type="signal peptide" evidence="3">
    <location>
        <begin position="1"/>
        <end position="22"/>
    </location>
</feature>
<dbReference type="Proteomes" id="UP000408764">
    <property type="component" value="Unassembled WGS sequence"/>
</dbReference>
<gene>
    <name evidence="6" type="ORF">FRT59_21760</name>
    <name evidence="5" type="ORF">JJD71_13990</name>
</gene>
<reference evidence="6 7" key="1">
    <citation type="submission" date="2019-08" db="EMBL/GenBank/DDBJ databases">
        <title>Pseudomonas haemolytica sp. nov. isolated from raw milk and skim milk concentrate.</title>
        <authorList>
            <person name="Hofmann K."/>
            <person name="Huptas C."/>
            <person name="Doll E."/>
            <person name="Scherer S."/>
            <person name="Wenning M."/>
        </authorList>
    </citation>
    <scope>NUCLEOTIDE SEQUENCE [LARGE SCALE GENOMIC DNA]</scope>
    <source>
        <strain evidence="6 7">DSM 108987</strain>
    </source>
</reference>
<accession>A0A5P1DIZ8</accession>
<comment type="cofactor">
    <cofactor evidence="2">
        <name>Mn(2+)</name>
        <dbReference type="ChEBI" id="CHEBI:29035"/>
    </cofactor>
    <text evidence="2">The Mn(2+) ion enhances activity.</text>
</comment>
<keyword evidence="8" id="KW-1185">Reference proteome</keyword>
<organism evidence="6 7">
    <name type="scientific">Pseudomonas haemolytica</name>
    <dbReference type="NCBI Taxonomy" id="2600065"/>
    <lineage>
        <taxon>Bacteria</taxon>
        <taxon>Pseudomonadati</taxon>
        <taxon>Pseudomonadota</taxon>
        <taxon>Gammaproteobacteria</taxon>
        <taxon>Pseudomonadales</taxon>
        <taxon>Pseudomonadaceae</taxon>
        <taxon>Pseudomonas</taxon>
    </lineage>
</organism>
<evidence type="ECO:0000313" key="8">
    <source>
        <dbReference type="Proteomes" id="UP000620382"/>
    </source>
</evidence>
<feature type="chain" id="PRO_5024439660" evidence="3">
    <location>
        <begin position="23"/>
        <end position="453"/>
    </location>
</feature>
<keyword evidence="2" id="KW-0464">Manganese</keyword>
<evidence type="ECO:0000256" key="1">
    <source>
        <dbReference type="ARBA" id="ARBA00022801"/>
    </source>
</evidence>